<organism evidence="3 4">
    <name type="scientific">Dryococelus australis</name>
    <dbReference type="NCBI Taxonomy" id="614101"/>
    <lineage>
        <taxon>Eukaryota</taxon>
        <taxon>Metazoa</taxon>
        <taxon>Ecdysozoa</taxon>
        <taxon>Arthropoda</taxon>
        <taxon>Hexapoda</taxon>
        <taxon>Insecta</taxon>
        <taxon>Pterygota</taxon>
        <taxon>Neoptera</taxon>
        <taxon>Polyneoptera</taxon>
        <taxon>Phasmatodea</taxon>
        <taxon>Verophasmatodea</taxon>
        <taxon>Anareolatae</taxon>
        <taxon>Phasmatidae</taxon>
        <taxon>Eurycanthinae</taxon>
        <taxon>Dryococelus</taxon>
    </lineage>
</organism>
<feature type="compositionally biased region" description="Acidic residues" evidence="1">
    <location>
        <begin position="153"/>
        <end position="167"/>
    </location>
</feature>
<accession>A0ABQ9G4X0</accession>
<gene>
    <name evidence="3" type="ORF">PR048_033595</name>
</gene>
<comment type="caution">
    <text evidence="3">The sequence shown here is derived from an EMBL/GenBank/DDBJ whole genome shotgun (WGS) entry which is preliminary data.</text>
</comment>
<name>A0ABQ9G4X0_9NEOP</name>
<feature type="domain" description="DDE-1" evidence="2">
    <location>
        <begin position="7"/>
        <end position="60"/>
    </location>
</feature>
<dbReference type="EMBL" id="JARBHB010000017">
    <property type="protein sequence ID" value="KAJ8866071.1"/>
    <property type="molecule type" value="Genomic_DNA"/>
</dbReference>
<reference evidence="3 4" key="1">
    <citation type="submission" date="2023-02" db="EMBL/GenBank/DDBJ databases">
        <title>LHISI_Scaffold_Assembly.</title>
        <authorList>
            <person name="Stuart O.P."/>
            <person name="Cleave R."/>
            <person name="Magrath M.J.L."/>
            <person name="Mikheyev A.S."/>
        </authorList>
    </citation>
    <scope>NUCLEOTIDE SEQUENCE [LARGE SCALE GENOMIC DNA]</scope>
    <source>
        <strain evidence="3">Daus_M_001</strain>
        <tissue evidence="3">Leg muscle</tissue>
    </source>
</reference>
<evidence type="ECO:0000259" key="2">
    <source>
        <dbReference type="Pfam" id="PF03184"/>
    </source>
</evidence>
<evidence type="ECO:0000313" key="3">
    <source>
        <dbReference type="EMBL" id="KAJ8866071.1"/>
    </source>
</evidence>
<protein>
    <recommendedName>
        <fullName evidence="2">DDE-1 domain-containing protein</fullName>
    </recommendedName>
</protein>
<feature type="region of interest" description="Disordered" evidence="1">
    <location>
        <begin position="149"/>
        <end position="175"/>
    </location>
</feature>
<dbReference type="Proteomes" id="UP001159363">
    <property type="component" value="Chromosome 16"/>
</dbReference>
<keyword evidence="4" id="KW-1185">Reference proteome</keyword>
<dbReference type="Pfam" id="PF03184">
    <property type="entry name" value="DDE_1"/>
    <property type="match status" value="1"/>
</dbReference>
<sequence>MVGDLEKPWMTAVIMEEWLHGRSCFFLDNATCHPHIKLSNVCIIFFPAITTLITQPMDQGHLLTEIENSGSSTELAKKITVRNCVYWVSQAGFREIEETNDDEDNQPLNELADMLRRGRQGIDAEAVVSFDDDFSTEEGVDRAVQLIHNNPGDEADQEDDGENNDEEDKSKQTADDLKIKSYAEALCAVRELEEFAASKNCPMLVELMQDATGVIEKAIIQKTIKQRTLKDMWQNTAST</sequence>
<dbReference type="InterPro" id="IPR004875">
    <property type="entry name" value="DDE_SF_endonuclease_dom"/>
</dbReference>
<evidence type="ECO:0000256" key="1">
    <source>
        <dbReference type="SAM" id="MobiDB-lite"/>
    </source>
</evidence>
<evidence type="ECO:0000313" key="4">
    <source>
        <dbReference type="Proteomes" id="UP001159363"/>
    </source>
</evidence>
<proteinExistence type="predicted"/>